<dbReference type="InterPro" id="IPR001033">
    <property type="entry name" value="Alpha_catenin"/>
</dbReference>
<sequence>MAGSLSKNDSNITLEIRTKSVEQTLIPLVSQITTLVNHKDKTKVSEKSQRALVKVGQLVNIAVERFVVVGESIADENVEIRDDMLDACLEAKMAGKYENSVQIKICVYLISISDKSAMIRSARQLLSAITKVLLLADRIVVKQLLQAKDKVLQSLLVVESVNSFTEFVKSFSQFGTDMVQLAHLSGDRQNDLKSEKHRAQMGSARAILEKSTMMLLTASKTCLRHPDCQAARRNRDGVFIQMKRALDLLQHIVTDGTGFFMNGNSSPTANGDSGIALNTSQPTASRAFKDFEDQVELTRITLIGPATEEKLQAGIDAVVEGVQDFTDSPYTSHDNREKIVTLTDSLRNQLKALLKTGHNMVRIFYKLNFYSAVSGISQQNFRKEMYKCIKLISMEQASDLFKMNEDHELLRGLQRAGINGEVEYVDELTIKFDEHQEQIEEVCKLFRHMATTEPLVITAEHNDTFIHSIGPLTLYSAQTLAQYPNSKIARENLDVFADAWESQINDLSILVKEVNDVCLGKMDKLVYLSLPRPGEQAKIAKLGLEMKLITSEMDAETDKWEEPDNEIVKRAKNMSSMAFSMYLFTRGEGALRTTQDLFVQAEFFAEEGNKLYKTVRDFSQRVPVCPVKEELLTYLERIPVCCQQILFNLKSSTFGKTPTFNKVDSTIQETKNLMNIIAKIVTTCFICATKVSTKLTKLYWNHTYKRNETRFE</sequence>
<accession>V4AVU9</accession>
<dbReference type="PRINTS" id="PR00805">
    <property type="entry name" value="ALPHACATENIN"/>
</dbReference>
<dbReference type="GO" id="GO:0007155">
    <property type="term" value="P:cell adhesion"/>
    <property type="evidence" value="ECO:0007669"/>
    <property type="project" value="InterPro"/>
</dbReference>
<dbReference type="GeneID" id="20234519"/>
<dbReference type="OMA" id="DQQKMAK"/>
<dbReference type="Gene3D" id="1.20.120.230">
    <property type="entry name" value="Alpha-catenin/vinculin-like"/>
    <property type="match status" value="4"/>
</dbReference>
<dbReference type="KEGG" id="lgi:LOTGIDRAFT_141992"/>
<evidence type="ECO:0008006" key="6">
    <source>
        <dbReference type="Google" id="ProtNLM"/>
    </source>
</evidence>
<organism evidence="4 5">
    <name type="scientific">Lottia gigantea</name>
    <name type="common">Giant owl limpet</name>
    <dbReference type="NCBI Taxonomy" id="225164"/>
    <lineage>
        <taxon>Eukaryota</taxon>
        <taxon>Metazoa</taxon>
        <taxon>Spiralia</taxon>
        <taxon>Lophotrochozoa</taxon>
        <taxon>Mollusca</taxon>
        <taxon>Gastropoda</taxon>
        <taxon>Patellogastropoda</taxon>
        <taxon>Lottioidea</taxon>
        <taxon>Lottiidae</taxon>
        <taxon>Lottia</taxon>
    </lineage>
</organism>
<keyword evidence="3" id="KW-0963">Cytoplasm</keyword>
<reference evidence="4 5" key="1">
    <citation type="journal article" date="2013" name="Nature">
        <title>Insights into bilaterian evolution from three spiralian genomes.</title>
        <authorList>
            <person name="Simakov O."/>
            <person name="Marletaz F."/>
            <person name="Cho S.J."/>
            <person name="Edsinger-Gonzales E."/>
            <person name="Havlak P."/>
            <person name="Hellsten U."/>
            <person name="Kuo D.H."/>
            <person name="Larsson T."/>
            <person name="Lv J."/>
            <person name="Arendt D."/>
            <person name="Savage R."/>
            <person name="Osoegawa K."/>
            <person name="de Jong P."/>
            <person name="Grimwood J."/>
            <person name="Chapman J.A."/>
            <person name="Shapiro H."/>
            <person name="Aerts A."/>
            <person name="Otillar R.P."/>
            <person name="Terry A.Y."/>
            <person name="Boore J.L."/>
            <person name="Grigoriev I.V."/>
            <person name="Lindberg D.R."/>
            <person name="Seaver E.C."/>
            <person name="Weisblat D.A."/>
            <person name="Putnam N.H."/>
            <person name="Rokhsar D.S."/>
        </authorList>
    </citation>
    <scope>NUCLEOTIDE SEQUENCE [LARGE SCALE GENOMIC DNA]</scope>
</reference>
<evidence type="ECO:0000256" key="3">
    <source>
        <dbReference type="ARBA" id="ARBA00022490"/>
    </source>
</evidence>
<dbReference type="InterPro" id="IPR006077">
    <property type="entry name" value="Vinculin/catenin"/>
</dbReference>
<dbReference type="OrthoDB" id="6376697at2759"/>
<comment type="subcellular location">
    <subcellularLocation>
        <location evidence="1">Cytoplasm</location>
    </subcellularLocation>
</comment>
<dbReference type="STRING" id="225164.V4AVU9"/>
<dbReference type="AlphaFoldDB" id="V4AVU9"/>
<comment type="similarity">
    <text evidence="2">Belongs to the vinculin/alpha-catenin family.</text>
</comment>
<dbReference type="PANTHER" id="PTHR46342">
    <property type="entry name" value="ALPHA-CATULIN"/>
    <property type="match status" value="1"/>
</dbReference>
<gene>
    <name evidence="4" type="ORF">LOTGIDRAFT_141992</name>
</gene>
<keyword evidence="5" id="KW-1185">Reference proteome</keyword>
<evidence type="ECO:0000313" key="5">
    <source>
        <dbReference type="Proteomes" id="UP000030746"/>
    </source>
</evidence>
<dbReference type="CTD" id="20234519"/>
<evidence type="ECO:0000256" key="1">
    <source>
        <dbReference type="ARBA" id="ARBA00004496"/>
    </source>
</evidence>
<dbReference type="GO" id="GO:0051015">
    <property type="term" value="F:actin filament binding"/>
    <property type="evidence" value="ECO:0007669"/>
    <property type="project" value="InterPro"/>
</dbReference>
<dbReference type="InterPro" id="IPR030045">
    <property type="entry name" value="CTNNAL1"/>
</dbReference>
<dbReference type="GO" id="GO:0045296">
    <property type="term" value="F:cadherin binding"/>
    <property type="evidence" value="ECO:0007669"/>
    <property type="project" value="InterPro"/>
</dbReference>
<dbReference type="Pfam" id="PF01044">
    <property type="entry name" value="Vinculin"/>
    <property type="match status" value="2"/>
</dbReference>
<dbReference type="RefSeq" id="XP_009050102.1">
    <property type="nucleotide sequence ID" value="XM_009051854.1"/>
</dbReference>
<dbReference type="PANTHER" id="PTHR46342:SF1">
    <property type="entry name" value="ALPHA-CATULIN"/>
    <property type="match status" value="1"/>
</dbReference>
<dbReference type="GO" id="GO:0005737">
    <property type="term" value="C:cytoplasm"/>
    <property type="evidence" value="ECO:0007669"/>
    <property type="project" value="UniProtKB-SubCell"/>
</dbReference>
<dbReference type="EMBL" id="KB201075">
    <property type="protein sequence ID" value="ESO99195.1"/>
    <property type="molecule type" value="Genomic_DNA"/>
</dbReference>
<evidence type="ECO:0000313" key="4">
    <source>
        <dbReference type="EMBL" id="ESO99195.1"/>
    </source>
</evidence>
<dbReference type="HOGENOM" id="CLU_015314_4_0_1"/>
<dbReference type="GO" id="GO:0007266">
    <property type="term" value="P:Rho protein signal transduction"/>
    <property type="evidence" value="ECO:0007669"/>
    <property type="project" value="InterPro"/>
</dbReference>
<name>V4AVU9_LOTGI</name>
<proteinExistence type="inferred from homology"/>
<dbReference type="Proteomes" id="UP000030746">
    <property type="component" value="Unassembled WGS sequence"/>
</dbReference>
<evidence type="ECO:0000256" key="2">
    <source>
        <dbReference type="ARBA" id="ARBA00008376"/>
    </source>
</evidence>
<protein>
    <recommendedName>
        <fullName evidence="6">Alpha-catulin</fullName>
    </recommendedName>
</protein>
<dbReference type="InterPro" id="IPR036723">
    <property type="entry name" value="Alpha-catenin/vinculin-like_sf"/>
</dbReference>
<dbReference type="SUPFAM" id="SSF47220">
    <property type="entry name" value="alpha-catenin/vinculin-like"/>
    <property type="match status" value="3"/>
</dbReference>